<name>A0A1W1XY12_9CLOT</name>
<keyword evidence="5" id="KW-0689">Ribosomal protein</keyword>
<evidence type="ECO:0000256" key="3">
    <source>
        <dbReference type="HAMAP-Rule" id="MF_00839"/>
    </source>
</evidence>
<dbReference type="RefSeq" id="WP_084117634.1">
    <property type="nucleotide sequence ID" value="NZ_FWXH01000029.1"/>
</dbReference>
<evidence type="ECO:0000256" key="2">
    <source>
        <dbReference type="ARBA" id="ARBA00022845"/>
    </source>
</evidence>
<dbReference type="AlphaFoldDB" id="A0A1W1XY12"/>
<dbReference type="GO" id="GO:0043024">
    <property type="term" value="F:ribosomal small subunit binding"/>
    <property type="evidence" value="ECO:0007669"/>
    <property type="project" value="TreeGrafter"/>
</dbReference>
<gene>
    <name evidence="3" type="primary">hpf</name>
    <name evidence="5" type="ORF">SAMN02745134_03644</name>
</gene>
<protein>
    <recommendedName>
        <fullName evidence="3">Ribosome hibernation promoting factor</fullName>
        <shortName evidence="3">HPF</shortName>
    </recommendedName>
</protein>
<dbReference type="InterPro" id="IPR050574">
    <property type="entry name" value="HPF/YfiA_ribosome-assoc"/>
</dbReference>
<dbReference type="Pfam" id="PF02482">
    <property type="entry name" value="Ribosomal_S30AE"/>
    <property type="match status" value="1"/>
</dbReference>
<accession>A0A1W1XY12</accession>
<evidence type="ECO:0000313" key="6">
    <source>
        <dbReference type="Proteomes" id="UP000192468"/>
    </source>
</evidence>
<keyword evidence="2 3" id="KW-0810">Translation regulation</keyword>
<dbReference type="OrthoDB" id="9794975at2"/>
<dbReference type="NCBIfam" id="TIGR00741">
    <property type="entry name" value="yfiA"/>
    <property type="match status" value="1"/>
</dbReference>
<dbReference type="HAMAP" id="MF_00839">
    <property type="entry name" value="HPF"/>
    <property type="match status" value="1"/>
</dbReference>
<sequence>MRITISGKNVEVTNGLRSAIEKKFSKLERYFNPDVTAHATLSVENYRKMVEVTIPFGGAILRGEESNTDMYAAIDLVADKMERQVRKQKTKLERRKYGESLRFQSIPDFEGKEEDEEKEAAIVKTKRFAIKPMSDEEAVLQMELLAHSFFVFQNAESNEVNVVYKRKDGNYGLIEPEF</sequence>
<keyword evidence="5" id="KW-0687">Ribonucleoprotein</keyword>
<dbReference type="GO" id="GO:0045900">
    <property type="term" value="P:negative regulation of translational elongation"/>
    <property type="evidence" value="ECO:0007669"/>
    <property type="project" value="TreeGrafter"/>
</dbReference>
<feature type="domain" description="Sigma 54 modulation/S30EA ribosomal protein C-terminal" evidence="4">
    <location>
        <begin position="118"/>
        <end position="173"/>
    </location>
</feature>
<dbReference type="InterPro" id="IPR038416">
    <property type="entry name" value="Ribosom_S30AE_C_sf"/>
</dbReference>
<proteinExistence type="inferred from homology"/>
<dbReference type="InterPro" id="IPR034694">
    <property type="entry name" value="HPF_long/plastid"/>
</dbReference>
<dbReference type="FunFam" id="3.30.505.50:FF:000001">
    <property type="entry name" value="Ribosome hibernation promoting factor"/>
    <property type="match status" value="1"/>
</dbReference>
<comment type="subunit">
    <text evidence="3">Interacts with 100S ribosomes.</text>
</comment>
<dbReference type="PANTHER" id="PTHR33231:SF1">
    <property type="entry name" value="30S RIBOSOMAL PROTEIN"/>
    <property type="match status" value="1"/>
</dbReference>
<evidence type="ECO:0000256" key="1">
    <source>
        <dbReference type="ARBA" id="ARBA00022490"/>
    </source>
</evidence>
<organism evidence="5 6">
    <name type="scientific">Clostridium acidisoli DSM 12555</name>
    <dbReference type="NCBI Taxonomy" id="1121291"/>
    <lineage>
        <taxon>Bacteria</taxon>
        <taxon>Bacillati</taxon>
        <taxon>Bacillota</taxon>
        <taxon>Clostridia</taxon>
        <taxon>Eubacteriales</taxon>
        <taxon>Clostridiaceae</taxon>
        <taxon>Clostridium</taxon>
    </lineage>
</organism>
<dbReference type="STRING" id="1121291.SAMN02745134_03644"/>
<dbReference type="Pfam" id="PF16321">
    <property type="entry name" value="Ribosom_S30AE_C"/>
    <property type="match status" value="1"/>
</dbReference>
<dbReference type="GO" id="GO:0022627">
    <property type="term" value="C:cytosolic small ribosomal subunit"/>
    <property type="evidence" value="ECO:0007669"/>
    <property type="project" value="TreeGrafter"/>
</dbReference>
<dbReference type="SUPFAM" id="SSF69754">
    <property type="entry name" value="Ribosome binding protein Y (YfiA homologue)"/>
    <property type="match status" value="1"/>
</dbReference>
<dbReference type="Proteomes" id="UP000192468">
    <property type="component" value="Unassembled WGS sequence"/>
</dbReference>
<comment type="subcellular location">
    <subcellularLocation>
        <location evidence="3">Cytoplasm</location>
    </subcellularLocation>
</comment>
<dbReference type="PANTHER" id="PTHR33231">
    <property type="entry name" value="30S RIBOSOMAL PROTEIN"/>
    <property type="match status" value="1"/>
</dbReference>
<dbReference type="Gene3D" id="3.30.160.100">
    <property type="entry name" value="Ribosome hibernation promotion factor-like"/>
    <property type="match status" value="1"/>
</dbReference>
<comment type="function">
    <text evidence="3">Required for dimerization of active 70S ribosomes into 100S ribosomes in stationary phase; 100S ribosomes are translationally inactive and sometimes present during exponential growth.</text>
</comment>
<dbReference type="EMBL" id="FWXH01000029">
    <property type="protein sequence ID" value="SMC28744.1"/>
    <property type="molecule type" value="Genomic_DNA"/>
</dbReference>
<dbReference type="InterPro" id="IPR036567">
    <property type="entry name" value="RHF-like"/>
</dbReference>
<dbReference type="InterPro" id="IPR003489">
    <property type="entry name" value="RHF/RaiA"/>
</dbReference>
<evidence type="ECO:0000259" key="4">
    <source>
        <dbReference type="Pfam" id="PF16321"/>
    </source>
</evidence>
<reference evidence="5 6" key="1">
    <citation type="submission" date="2017-04" db="EMBL/GenBank/DDBJ databases">
        <authorList>
            <person name="Afonso C.L."/>
            <person name="Miller P.J."/>
            <person name="Scott M.A."/>
            <person name="Spackman E."/>
            <person name="Goraichik I."/>
            <person name="Dimitrov K.M."/>
            <person name="Suarez D.L."/>
            <person name="Swayne D.E."/>
        </authorList>
    </citation>
    <scope>NUCLEOTIDE SEQUENCE [LARGE SCALE GENOMIC DNA]</scope>
    <source>
        <strain evidence="5 6">DSM 12555</strain>
    </source>
</reference>
<comment type="similarity">
    <text evidence="3">Belongs to the HPF/YfiA ribosome-associated protein family. Long HPF subfamily.</text>
</comment>
<keyword evidence="6" id="KW-1185">Reference proteome</keyword>
<dbReference type="InterPro" id="IPR032528">
    <property type="entry name" value="Ribosom_S30AE_C"/>
</dbReference>
<dbReference type="CDD" id="cd00552">
    <property type="entry name" value="RaiA"/>
    <property type="match status" value="1"/>
</dbReference>
<dbReference type="Gene3D" id="3.30.505.50">
    <property type="entry name" value="Sigma 54 modulation/S30EA ribosomal protein, C-terminal domain"/>
    <property type="match status" value="1"/>
</dbReference>
<evidence type="ECO:0000313" key="5">
    <source>
        <dbReference type="EMBL" id="SMC28744.1"/>
    </source>
</evidence>
<keyword evidence="1 3" id="KW-0963">Cytoplasm</keyword>